<dbReference type="EMBL" id="JACHMB010000001">
    <property type="protein sequence ID" value="MBB5774556.1"/>
    <property type="molecule type" value="Genomic_DNA"/>
</dbReference>
<dbReference type="SUPFAM" id="SSF50969">
    <property type="entry name" value="YVTN repeat-like/Quinoprotein amine dehydrogenase"/>
    <property type="match status" value="1"/>
</dbReference>
<proteinExistence type="predicted"/>
<keyword evidence="3" id="KW-1185">Reference proteome</keyword>
<feature type="signal peptide" evidence="1">
    <location>
        <begin position="1"/>
        <end position="22"/>
    </location>
</feature>
<evidence type="ECO:0000313" key="3">
    <source>
        <dbReference type="Proteomes" id="UP000579153"/>
    </source>
</evidence>
<dbReference type="InterPro" id="IPR011044">
    <property type="entry name" value="Quino_amine_DH_bsu"/>
</dbReference>
<dbReference type="Gene3D" id="2.130.10.10">
    <property type="entry name" value="YVTN repeat-like/Quinoprotein amine dehydrogenase"/>
    <property type="match status" value="1"/>
</dbReference>
<comment type="caution">
    <text evidence="2">The sequence shown here is derived from an EMBL/GenBank/DDBJ whole genome shotgun (WGS) entry which is preliminary data.</text>
</comment>
<evidence type="ECO:0000256" key="1">
    <source>
        <dbReference type="SAM" id="SignalP"/>
    </source>
</evidence>
<dbReference type="Proteomes" id="UP000579153">
    <property type="component" value="Unassembled WGS sequence"/>
</dbReference>
<name>A0A7W9FZT9_9ACTN</name>
<protein>
    <recommendedName>
        <fullName evidence="4">PQQ-like domain-containing protein</fullName>
    </recommendedName>
</protein>
<feature type="chain" id="PRO_5039729074" description="PQQ-like domain-containing protein" evidence="1">
    <location>
        <begin position="23"/>
        <end position="331"/>
    </location>
</feature>
<dbReference type="AlphaFoldDB" id="A0A7W9FZT9"/>
<evidence type="ECO:0008006" key="4">
    <source>
        <dbReference type="Google" id="ProtNLM"/>
    </source>
</evidence>
<dbReference type="InterPro" id="IPR015943">
    <property type="entry name" value="WD40/YVTN_repeat-like_dom_sf"/>
</dbReference>
<accession>A0A7W9FZT9</accession>
<gene>
    <name evidence="2" type="ORF">HD596_001312</name>
</gene>
<evidence type="ECO:0000313" key="2">
    <source>
        <dbReference type="EMBL" id="MBB5774556.1"/>
    </source>
</evidence>
<reference evidence="2 3" key="1">
    <citation type="submission" date="2020-08" db="EMBL/GenBank/DDBJ databases">
        <title>Sequencing the genomes of 1000 actinobacteria strains.</title>
        <authorList>
            <person name="Klenk H.-P."/>
        </authorList>
    </citation>
    <scope>NUCLEOTIDE SEQUENCE [LARGE SCALE GENOMIC DNA]</scope>
    <source>
        <strain evidence="2 3">DSM 45507</strain>
    </source>
</reference>
<sequence length="331" mass="35462">MRKFVVIAAVVAACAALVPAWTAVRAPGQRPRPAPAPGEAAAYAYLCDNANDEGPHEECAHWFVVTSGGRTWQLTDAVERGHVDLTADGRYLAYQRAGDGRLVVRDLVGGTVRAIQEAAPGVDGDRLAYRPVLLGKGRWLYVDYAAGWDGVAEPPSFVADVATGRTVWRLPRGSWLGGLDDDGSRLIVEDDKSFSVMDASGTTTRPLPARLRAVEATGSLTPDGTGQAAQVVSRNFPAGGADLRPARLVTIDTGTGKALHDVRLALPLKDRASRCDVSGWAGTREVLLRCGTGEPFHEIVFRVDTRTGHHTKAGETRPPRSHLFELVWAAD</sequence>
<dbReference type="RefSeq" id="WP_185068390.1">
    <property type="nucleotide sequence ID" value="NZ_JACHMB010000001.1"/>
</dbReference>
<keyword evidence="1" id="KW-0732">Signal</keyword>
<organism evidence="2 3">
    <name type="scientific">Nonomuraea jabiensis</name>
    <dbReference type="NCBI Taxonomy" id="882448"/>
    <lineage>
        <taxon>Bacteria</taxon>
        <taxon>Bacillati</taxon>
        <taxon>Actinomycetota</taxon>
        <taxon>Actinomycetes</taxon>
        <taxon>Streptosporangiales</taxon>
        <taxon>Streptosporangiaceae</taxon>
        <taxon>Nonomuraea</taxon>
    </lineage>
</organism>